<accession>A0A2G5VQB5</accession>
<evidence type="ECO:0008006" key="4">
    <source>
        <dbReference type="Google" id="ProtNLM"/>
    </source>
</evidence>
<organism evidence="2 3">
    <name type="scientific">Caenorhabditis nigoni</name>
    <dbReference type="NCBI Taxonomy" id="1611254"/>
    <lineage>
        <taxon>Eukaryota</taxon>
        <taxon>Metazoa</taxon>
        <taxon>Ecdysozoa</taxon>
        <taxon>Nematoda</taxon>
        <taxon>Chromadorea</taxon>
        <taxon>Rhabditida</taxon>
        <taxon>Rhabditina</taxon>
        <taxon>Rhabditomorpha</taxon>
        <taxon>Rhabditoidea</taxon>
        <taxon>Rhabditidae</taxon>
        <taxon>Peloderinae</taxon>
        <taxon>Caenorhabditis</taxon>
    </lineage>
</organism>
<feature type="signal peptide" evidence="1">
    <location>
        <begin position="1"/>
        <end position="19"/>
    </location>
</feature>
<name>A0A2G5VQB5_9PELO</name>
<reference evidence="3" key="1">
    <citation type="submission" date="2017-10" db="EMBL/GenBank/DDBJ databases">
        <title>Rapid genome shrinkage in a self-fertile nematode reveals novel sperm competition proteins.</title>
        <authorList>
            <person name="Yin D."/>
            <person name="Schwarz E.M."/>
            <person name="Thomas C.G."/>
            <person name="Felde R.L."/>
            <person name="Korf I.F."/>
            <person name="Cutter A.D."/>
            <person name="Schartner C.M."/>
            <person name="Ralston E.J."/>
            <person name="Meyer B.J."/>
            <person name="Haag E.S."/>
        </authorList>
    </citation>
    <scope>NUCLEOTIDE SEQUENCE [LARGE SCALE GENOMIC DNA]</scope>
    <source>
        <strain evidence="3">JU1422</strain>
    </source>
</reference>
<dbReference type="OrthoDB" id="5889170at2759"/>
<evidence type="ECO:0000313" key="3">
    <source>
        <dbReference type="Proteomes" id="UP000230233"/>
    </source>
</evidence>
<protein>
    <recommendedName>
        <fullName evidence="4">DUF281 domain-containing protein</fullName>
    </recommendedName>
</protein>
<proteinExistence type="predicted"/>
<dbReference type="Proteomes" id="UP000230233">
    <property type="component" value="Chromosome I"/>
</dbReference>
<sequence>MQLYCILFLLAAILKFSDSCLVIRYSEPPACACKTLKLDRSNIIEHKIEENYFYNFVFGSVIKSPEILVEDCFIGDYSLDGFCNPFPQKWQVDTGNGIEQYKELKGACVMQTGCSCPYIELDSSNIDVYLGENESYKNHIKGYAIQKPETTQYKEDGCPHRRQCPEG</sequence>
<keyword evidence="3" id="KW-1185">Reference proteome</keyword>
<dbReference type="EMBL" id="PDUG01000001">
    <property type="protein sequence ID" value="PIC53837.1"/>
    <property type="molecule type" value="Genomic_DNA"/>
</dbReference>
<dbReference type="AlphaFoldDB" id="A0A2G5VQB5"/>
<comment type="caution">
    <text evidence="2">The sequence shown here is derived from an EMBL/GenBank/DDBJ whole genome shotgun (WGS) entry which is preliminary data.</text>
</comment>
<feature type="chain" id="PRO_5013848766" description="DUF281 domain-containing protein" evidence="1">
    <location>
        <begin position="20"/>
        <end position="167"/>
    </location>
</feature>
<gene>
    <name evidence="2" type="primary">Cnig_chr_I.g3364</name>
    <name evidence="2" type="ORF">B9Z55_003364</name>
</gene>
<keyword evidence="1" id="KW-0732">Signal</keyword>
<evidence type="ECO:0000256" key="1">
    <source>
        <dbReference type="SAM" id="SignalP"/>
    </source>
</evidence>
<evidence type="ECO:0000313" key="2">
    <source>
        <dbReference type="EMBL" id="PIC53837.1"/>
    </source>
</evidence>